<dbReference type="InterPro" id="IPR025515">
    <property type="entry name" value="DUF4403"/>
</dbReference>
<reference evidence="1 2" key="1">
    <citation type="submission" date="2014-03" db="EMBL/GenBank/DDBJ databases">
        <title>Genome sequence of Sphingobium yanoikuyae B1.</title>
        <authorList>
            <person name="Gan H.M."/>
            <person name="Gan H.Y."/>
            <person name="Savka M.A."/>
        </authorList>
    </citation>
    <scope>NUCLEOTIDE SEQUENCE [LARGE SCALE GENOMIC DNA]</scope>
    <source>
        <strain evidence="1 2">B1</strain>
    </source>
</reference>
<protein>
    <recommendedName>
        <fullName evidence="3">DUF4403 family protein</fullName>
    </recommendedName>
</protein>
<name>A0A084E9Q0_SPHYA</name>
<comment type="caution">
    <text evidence="1">The sequence shown here is derived from an EMBL/GenBank/DDBJ whole genome shotgun (WGS) entry which is preliminary data.</text>
</comment>
<dbReference type="Proteomes" id="UP000028534">
    <property type="component" value="Unassembled WGS sequence"/>
</dbReference>
<proteinExistence type="predicted"/>
<organism evidence="1 2">
    <name type="scientific">Sphingobium yanoikuyae</name>
    <name type="common">Sphingomonas yanoikuyae</name>
    <dbReference type="NCBI Taxonomy" id="13690"/>
    <lineage>
        <taxon>Bacteria</taxon>
        <taxon>Pseudomonadati</taxon>
        <taxon>Pseudomonadota</taxon>
        <taxon>Alphaproteobacteria</taxon>
        <taxon>Sphingomonadales</taxon>
        <taxon>Sphingomonadaceae</taxon>
        <taxon>Sphingobium</taxon>
    </lineage>
</organism>
<dbReference type="eggNOG" id="ENOG503353M">
    <property type="taxonomic scope" value="Bacteria"/>
</dbReference>
<dbReference type="AlphaFoldDB" id="A0A084E9Q0"/>
<accession>A0A084E9Q0</accession>
<dbReference type="PATRIC" id="fig|13690.10.peg.4846"/>
<dbReference type="RefSeq" id="WP_051887031.1">
    <property type="nucleotide sequence ID" value="NZ_JGVR01000048.1"/>
</dbReference>
<dbReference type="Pfam" id="PF14356">
    <property type="entry name" value="DUF4403"/>
    <property type="match status" value="1"/>
</dbReference>
<evidence type="ECO:0000313" key="2">
    <source>
        <dbReference type="Proteomes" id="UP000028534"/>
    </source>
</evidence>
<gene>
    <name evidence="1" type="ORF">CP98_04700</name>
</gene>
<sequence>MGRALPGRHHRWLLLLPLLAACSQKPAVEPPPRANDPVPATSASSIISVPVEIDRALIAQAIERAMPRQLWRIDRPGTRCVQPKRVKLLGKQIRVTPPIDCHIIGEVTRGPIRLRGNGRDLIADIPIHAQVSARDIAGLLKGETATGDAMAHARIQLGIDDQWRPHGTLKLSYDWTQTPGIDFLGQRITFADKVDRKIAPVLRDLERQLPRELAKLDLRSKIERLWRAAFTSLSLNDHDPPVWMRITPQRFLFDGYGNSGAQLRFRLGIEALTETVVGDRPVDPQPTGLPSPARAPIDEALHFFLPVRADYAQLEPVILRALHKRAARPFDLPKLGPIIARFDKLTAYGTTGNRIAVGVTLAARPASGKLGDTHGTVWLTARPVNQPNSALVHFEDLQVTGSSDGIGGDILIALAGSPGFSAAIAGALSQNFTHDLEELKGKIRRAIGDRKTAHFRIRTNLDNTEIGQISAHGQGLYLPVRATGRAAIRYAGGPL</sequence>
<evidence type="ECO:0000313" key="1">
    <source>
        <dbReference type="EMBL" id="KEZ14692.1"/>
    </source>
</evidence>
<evidence type="ECO:0008006" key="3">
    <source>
        <dbReference type="Google" id="ProtNLM"/>
    </source>
</evidence>
<dbReference type="STRING" id="13690.AX777_08590"/>
<dbReference type="EMBL" id="JGVR01000048">
    <property type="protein sequence ID" value="KEZ14692.1"/>
    <property type="molecule type" value="Genomic_DNA"/>
</dbReference>
<dbReference type="PROSITE" id="PS51257">
    <property type="entry name" value="PROKAR_LIPOPROTEIN"/>
    <property type="match status" value="1"/>
</dbReference>